<organism evidence="2">
    <name type="scientific">Penaeus semisulcatus majanivirus</name>
    <dbReference type="NCBI Taxonomy" id="2984274"/>
    <lineage>
        <taxon>Viruses</taxon>
        <taxon>Viruses incertae sedis</taxon>
        <taxon>Naldaviricetes</taxon>
        <taxon>Nimaviridae</taxon>
    </lineage>
</organism>
<dbReference type="EMBL" id="LC738873">
    <property type="protein sequence ID" value="BDT62209.1"/>
    <property type="molecule type" value="Genomic_DNA"/>
</dbReference>
<dbReference type="InterPro" id="IPR000477">
    <property type="entry name" value="RT_dom"/>
</dbReference>
<dbReference type="Gene3D" id="3.30.70.270">
    <property type="match status" value="1"/>
</dbReference>
<keyword evidence="2" id="KW-0695">RNA-directed DNA polymerase</keyword>
<dbReference type="InterPro" id="IPR043502">
    <property type="entry name" value="DNA/RNA_pol_sf"/>
</dbReference>
<keyword evidence="2" id="KW-0548">Nucleotidyltransferase</keyword>
<keyword evidence="2" id="KW-0808">Transferase</keyword>
<feature type="domain" description="Reverse transcriptase" evidence="1">
    <location>
        <begin position="1"/>
        <end position="201"/>
    </location>
</feature>
<proteinExistence type="predicted"/>
<dbReference type="SUPFAM" id="SSF56672">
    <property type="entry name" value="DNA/RNA polymerases"/>
    <property type="match status" value="1"/>
</dbReference>
<evidence type="ECO:0000259" key="1">
    <source>
        <dbReference type="PROSITE" id="PS50878"/>
    </source>
</evidence>
<accession>A0A9C7C5N9</accession>
<dbReference type="InterPro" id="IPR043128">
    <property type="entry name" value="Rev_trsase/Diguanyl_cyclase"/>
</dbReference>
<dbReference type="PROSITE" id="PS50878">
    <property type="entry name" value="RT_POL"/>
    <property type="match status" value="1"/>
</dbReference>
<sequence length="372" mass="42785">MYRINAKLSPRLYGFLPGRSSQHCFAEYLTNQGMQTVFLDLKSAFDIANKEIILEQLASFGIQGKLLTWIQMYLSNRSAQVLFRGVKSTHTKVFELGTPQGGVLSPMLFNILMHRLLGDIPLEGNDSIICYADDICIKSSSEERMQEILDILSARATECGLIISTEKTKALNPKTIPLPRFHINDNELDLCHQYKYLGVTVNDAEFISNLKKRLWERLKPLRTLVGKDHGANVNIARLFYLSYIRSVIDYHALHLVLFKESELTSLETVQNEAMRIILGAPRTTRIVNMRTELNLPSVYERILYINTTFSVKSIRDPLHRTEFQRQLKYRIHELNISEHLHIMPQSTMCYSLSGHLVLGTESYVTLLYHLMF</sequence>
<name>A0A9C7C5N9_9VIRU</name>
<reference evidence="2" key="1">
    <citation type="submission" date="2022-10" db="EMBL/GenBank/DDBJ databases">
        <title>Genome sequences of endogenous nimaviruses in decapod crustaceans.</title>
        <authorList>
            <person name="Kawato S."/>
            <person name="Nozaki R."/>
            <person name="Kondo H."/>
            <person name="Hirono I."/>
        </authorList>
    </citation>
    <scope>NUCLEOTIDE SEQUENCE</scope>
    <source>
        <strain evidence="2">Kagawa2020</strain>
    </source>
</reference>
<protein>
    <submittedName>
        <fullName evidence="2">Reverse transcriptase</fullName>
    </submittedName>
</protein>
<dbReference type="PANTHER" id="PTHR33332">
    <property type="entry name" value="REVERSE TRANSCRIPTASE DOMAIN-CONTAINING PROTEIN"/>
    <property type="match status" value="1"/>
</dbReference>
<dbReference type="Pfam" id="PF00078">
    <property type="entry name" value="RVT_1"/>
    <property type="match status" value="1"/>
</dbReference>
<evidence type="ECO:0000313" key="2">
    <source>
        <dbReference type="EMBL" id="BDT62209.1"/>
    </source>
</evidence>
<dbReference type="GO" id="GO:0003964">
    <property type="term" value="F:RNA-directed DNA polymerase activity"/>
    <property type="evidence" value="ECO:0007669"/>
    <property type="project" value="UniProtKB-KW"/>
</dbReference>